<organism evidence="9 10">
    <name type="scientific">Coemansia erecta</name>
    <dbReference type="NCBI Taxonomy" id="147472"/>
    <lineage>
        <taxon>Eukaryota</taxon>
        <taxon>Fungi</taxon>
        <taxon>Fungi incertae sedis</taxon>
        <taxon>Zoopagomycota</taxon>
        <taxon>Kickxellomycotina</taxon>
        <taxon>Kickxellomycetes</taxon>
        <taxon>Kickxellales</taxon>
        <taxon>Kickxellaceae</taxon>
        <taxon>Coemansia</taxon>
    </lineage>
</organism>
<dbReference type="EMBL" id="JANBOJ010000984">
    <property type="protein sequence ID" value="KAJ1718363.1"/>
    <property type="molecule type" value="Genomic_DNA"/>
</dbReference>
<evidence type="ECO:0000256" key="2">
    <source>
        <dbReference type="ARBA" id="ARBA00009863"/>
    </source>
</evidence>
<keyword evidence="6" id="KW-0687">Ribonucleoprotein</keyword>
<evidence type="ECO:0000256" key="6">
    <source>
        <dbReference type="ARBA" id="ARBA00023274"/>
    </source>
</evidence>
<keyword evidence="3" id="KW-0809">Transit peptide</keyword>
<dbReference type="Proteomes" id="UP001149813">
    <property type="component" value="Unassembled WGS sequence"/>
</dbReference>
<sequence length="337" mass="36588">DRTQSTAFTKKESGSGDKKLRSGTSTSVNLASANPQYYAATPRVMLQTLNADTANSAHINKFMQINDAFLESIGKGHFPGYLATDFKLFGQAALLYRSLTQQLVDQLSEYSKTAAPKKATVIDGKNGAGKSAELMKLASVASSSGHIVIYAHSTFPWVNSSRPYAPANEGDLYVQHELTMELLRTVLSLSKDALKKVPLGKSVALGKKSLAADKTLADLVEFGIHTPSLAHDALEHLLAIASTQTQVPVLIALDNVNTLWCNTLYRDQEDVILPANRLRLVRTFLPFFEGKAALAKGWAVGATSYIDTRFMPKDLRLKLNPPVMVPITNPDVASDPN</sequence>
<evidence type="ECO:0000256" key="4">
    <source>
        <dbReference type="ARBA" id="ARBA00022980"/>
    </source>
</evidence>
<keyword evidence="10" id="KW-1185">Reference proteome</keyword>
<dbReference type="PANTHER" id="PTHR12810">
    <property type="entry name" value="MITOCHONDRIAL 28S RIBOSOMAL PROTEIN S29"/>
    <property type="match status" value="1"/>
</dbReference>
<evidence type="ECO:0000256" key="7">
    <source>
        <dbReference type="ARBA" id="ARBA00035140"/>
    </source>
</evidence>
<dbReference type="OrthoDB" id="274828at2759"/>
<keyword evidence="5" id="KW-0496">Mitochondrion</keyword>
<evidence type="ECO:0000313" key="10">
    <source>
        <dbReference type="Proteomes" id="UP001149813"/>
    </source>
</evidence>
<feature type="non-terminal residue" evidence="9">
    <location>
        <position position="1"/>
    </location>
</feature>
<comment type="subcellular location">
    <subcellularLocation>
        <location evidence="1">Mitochondrion</location>
    </subcellularLocation>
</comment>
<comment type="similarity">
    <text evidence="2">Belongs to the mitochondrion-specific ribosomal protein mS29 family.</text>
</comment>
<dbReference type="GO" id="GO:0005763">
    <property type="term" value="C:mitochondrial small ribosomal subunit"/>
    <property type="evidence" value="ECO:0007669"/>
    <property type="project" value="TreeGrafter"/>
</dbReference>
<keyword evidence="4" id="KW-0689">Ribosomal protein</keyword>
<dbReference type="InterPro" id="IPR019368">
    <property type="entry name" value="Ribosomal_mS29"/>
</dbReference>
<evidence type="ECO:0000313" key="9">
    <source>
        <dbReference type="EMBL" id="KAJ1718363.1"/>
    </source>
</evidence>
<proteinExistence type="inferred from homology"/>
<evidence type="ECO:0000256" key="8">
    <source>
        <dbReference type="SAM" id="MobiDB-lite"/>
    </source>
</evidence>
<evidence type="ECO:0000256" key="1">
    <source>
        <dbReference type="ARBA" id="ARBA00004173"/>
    </source>
</evidence>
<feature type="non-terminal residue" evidence="9">
    <location>
        <position position="337"/>
    </location>
</feature>
<reference evidence="9" key="1">
    <citation type="submission" date="2022-07" db="EMBL/GenBank/DDBJ databases">
        <title>Phylogenomic reconstructions and comparative analyses of Kickxellomycotina fungi.</title>
        <authorList>
            <person name="Reynolds N.K."/>
            <person name="Stajich J.E."/>
            <person name="Barry K."/>
            <person name="Grigoriev I.V."/>
            <person name="Crous P."/>
            <person name="Smith M.E."/>
        </authorList>
    </citation>
    <scope>NUCLEOTIDE SEQUENCE</scope>
    <source>
        <strain evidence="9">NBRC 32514</strain>
    </source>
</reference>
<dbReference type="PANTHER" id="PTHR12810:SF0">
    <property type="entry name" value="SMALL RIBOSOMAL SUBUNIT PROTEIN MS29"/>
    <property type="match status" value="1"/>
</dbReference>
<protein>
    <recommendedName>
        <fullName evidence="7">Small ribosomal subunit protein mS29</fullName>
    </recommendedName>
</protein>
<dbReference type="GO" id="GO:0003735">
    <property type="term" value="F:structural constituent of ribosome"/>
    <property type="evidence" value="ECO:0007669"/>
    <property type="project" value="TreeGrafter"/>
</dbReference>
<comment type="caution">
    <text evidence="9">The sequence shown here is derived from an EMBL/GenBank/DDBJ whole genome shotgun (WGS) entry which is preliminary data.</text>
</comment>
<accession>A0A9W8CNT3</accession>
<feature type="region of interest" description="Disordered" evidence="8">
    <location>
        <begin position="1"/>
        <end position="24"/>
    </location>
</feature>
<evidence type="ECO:0000256" key="3">
    <source>
        <dbReference type="ARBA" id="ARBA00022946"/>
    </source>
</evidence>
<evidence type="ECO:0000256" key="5">
    <source>
        <dbReference type="ARBA" id="ARBA00023128"/>
    </source>
</evidence>
<dbReference type="Pfam" id="PF10236">
    <property type="entry name" value="DAP3"/>
    <property type="match status" value="1"/>
</dbReference>
<dbReference type="AlphaFoldDB" id="A0A9W8CNT3"/>
<gene>
    <name evidence="9" type="ORF">LPJ53_006558</name>
</gene>
<name>A0A9W8CNT3_9FUNG</name>
<feature type="compositionally biased region" description="Basic and acidic residues" evidence="8">
    <location>
        <begin position="1"/>
        <end position="20"/>
    </location>
</feature>